<name>A0A5J4ZP59_9ASTE</name>
<evidence type="ECO:0000256" key="6">
    <source>
        <dbReference type="ARBA" id="ARBA00022989"/>
    </source>
</evidence>
<accession>A0A5J4ZP59</accession>
<keyword evidence="4" id="KW-0732">Signal</keyword>
<keyword evidence="6" id="KW-1133">Transmembrane helix</keyword>
<keyword evidence="3" id="KW-0812">Transmembrane</keyword>
<protein>
    <recommendedName>
        <fullName evidence="11">Serine-threonine/tyrosine-protein kinase catalytic domain-containing protein</fullName>
    </recommendedName>
</protein>
<dbReference type="Gene3D" id="1.10.510.10">
    <property type="entry name" value="Transferase(Phosphotransferase) domain 1"/>
    <property type="match status" value="1"/>
</dbReference>
<dbReference type="Pfam" id="PF00560">
    <property type="entry name" value="LRR_1"/>
    <property type="match status" value="2"/>
</dbReference>
<keyword evidence="8" id="KW-0325">Glycoprotein</keyword>
<dbReference type="Gene3D" id="3.80.10.10">
    <property type="entry name" value="Ribonuclease Inhibitor"/>
    <property type="match status" value="3"/>
</dbReference>
<gene>
    <name evidence="9" type="ORF">F0562_013921</name>
</gene>
<evidence type="ECO:0000256" key="1">
    <source>
        <dbReference type="ARBA" id="ARBA00004370"/>
    </source>
</evidence>
<dbReference type="SUPFAM" id="SSF52058">
    <property type="entry name" value="L domain-like"/>
    <property type="match status" value="1"/>
</dbReference>
<dbReference type="InterPro" id="IPR011009">
    <property type="entry name" value="Kinase-like_dom_sf"/>
</dbReference>
<sequence>MGRLLSMEILTIKNAGLIGLVPSSIFNITSLKQLNLDRNNLSGVIPQEIGNLHNLKILALNADSLKGPIPSSIYNISTIQMISLCCNRLSGNLPSSMGLWLPNLEKLYLGGNNLSGFIPQSISNASKLTILFLPYNEFIGPIPKSLSHLGLLQHLNLGDNHFITESSFPEMSLFTSLANCRHLRVLWIYHNPLKGLLPVSIGNLSNSLENIDASFCGIKGTIPNEIEYGREGLLSTRCDVYSYGIMLMETFTRMKPTDEMFTGEMSLKHWVNESLPNAIIQIVDANLLRPEEKHFSAKVQSVSSVMELALDCCAESPQERINMNDVEATLRKIRLKLLANLEAAAAAAAAGE</sequence>
<dbReference type="OrthoDB" id="676979at2759"/>
<keyword evidence="2" id="KW-0433">Leucine-rich repeat</keyword>
<evidence type="ECO:0000313" key="10">
    <source>
        <dbReference type="Proteomes" id="UP000325577"/>
    </source>
</evidence>
<evidence type="ECO:0000256" key="4">
    <source>
        <dbReference type="ARBA" id="ARBA00022729"/>
    </source>
</evidence>
<dbReference type="InterPro" id="IPR051809">
    <property type="entry name" value="Plant_receptor-like_S/T_kinase"/>
</dbReference>
<dbReference type="Proteomes" id="UP000325577">
    <property type="component" value="Linkage Group LG6"/>
</dbReference>
<dbReference type="EMBL" id="CM018049">
    <property type="protein sequence ID" value="KAA8519634.1"/>
    <property type="molecule type" value="Genomic_DNA"/>
</dbReference>
<evidence type="ECO:0000256" key="7">
    <source>
        <dbReference type="ARBA" id="ARBA00023136"/>
    </source>
</evidence>
<dbReference type="PANTHER" id="PTHR27008">
    <property type="entry name" value="OS04G0122200 PROTEIN"/>
    <property type="match status" value="1"/>
</dbReference>
<dbReference type="PANTHER" id="PTHR27008:SF585">
    <property type="entry name" value="PROTEIN KINASE DOMAIN-CONTAINING PROTEIN"/>
    <property type="match status" value="1"/>
</dbReference>
<proteinExistence type="predicted"/>
<evidence type="ECO:0000256" key="3">
    <source>
        <dbReference type="ARBA" id="ARBA00022692"/>
    </source>
</evidence>
<evidence type="ECO:0000256" key="5">
    <source>
        <dbReference type="ARBA" id="ARBA00022737"/>
    </source>
</evidence>
<dbReference type="InterPro" id="IPR001611">
    <property type="entry name" value="Leu-rich_rpt"/>
</dbReference>
<dbReference type="AlphaFoldDB" id="A0A5J4ZP59"/>
<keyword evidence="7" id="KW-0472">Membrane</keyword>
<evidence type="ECO:0000256" key="8">
    <source>
        <dbReference type="ARBA" id="ARBA00023180"/>
    </source>
</evidence>
<keyword evidence="10" id="KW-1185">Reference proteome</keyword>
<organism evidence="9 10">
    <name type="scientific">Nyssa sinensis</name>
    <dbReference type="NCBI Taxonomy" id="561372"/>
    <lineage>
        <taxon>Eukaryota</taxon>
        <taxon>Viridiplantae</taxon>
        <taxon>Streptophyta</taxon>
        <taxon>Embryophyta</taxon>
        <taxon>Tracheophyta</taxon>
        <taxon>Spermatophyta</taxon>
        <taxon>Magnoliopsida</taxon>
        <taxon>eudicotyledons</taxon>
        <taxon>Gunneridae</taxon>
        <taxon>Pentapetalae</taxon>
        <taxon>asterids</taxon>
        <taxon>Cornales</taxon>
        <taxon>Nyssaceae</taxon>
        <taxon>Nyssa</taxon>
    </lineage>
</organism>
<comment type="subcellular location">
    <subcellularLocation>
        <location evidence="1">Membrane</location>
    </subcellularLocation>
</comment>
<dbReference type="SUPFAM" id="SSF56112">
    <property type="entry name" value="Protein kinase-like (PK-like)"/>
    <property type="match status" value="1"/>
</dbReference>
<evidence type="ECO:0008006" key="11">
    <source>
        <dbReference type="Google" id="ProtNLM"/>
    </source>
</evidence>
<dbReference type="Pfam" id="PF13855">
    <property type="entry name" value="LRR_8"/>
    <property type="match status" value="1"/>
</dbReference>
<reference evidence="9 10" key="1">
    <citation type="submission" date="2019-09" db="EMBL/GenBank/DDBJ databases">
        <title>A chromosome-level genome assembly of the Chinese tupelo Nyssa sinensis.</title>
        <authorList>
            <person name="Yang X."/>
            <person name="Kang M."/>
            <person name="Yang Y."/>
            <person name="Xiong H."/>
            <person name="Wang M."/>
            <person name="Zhang Z."/>
            <person name="Wang Z."/>
            <person name="Wu H."/>
            <person name="Ma T."/>
            <person name="Liu J."/>
            <person name="Xi Z."/>
        </authorList>
    </citation>
    <scope>NUCLEOTIDE SEQUENCE [LARGE SCALE GENOMIC DNA]</scope>
    <source>
        <strain evidence="9">J267</strain>
        <tissue evidence="9">Leaf</tissue>
    </source>
</reference>
<dbReference type="FunFam" id="3.80.10.10:FF:000041">
    <property type="entry name" value="LRR receptor-like serine/threonine-protein kinase ERECTA"/>
    <property type="match status" value="1"/>
</dbReference>
<evidence type="ECO:0000313" key="9">
    <source>
        <dbReference type="EMBL" id="KAA8519634.1"/>
    </source>
</evidence>
<evidence type="ECO:0000256" key="2">
    <source>
        <dbReference type="ARBA" id="ARBA00022614"/>
    </source>
</evidence>
<keyword evidence="5" id="KW-0677">Repeat</keyword>
<dbReference type="GO" id="GO:0016020">
    <property type="term" value="C:membrane"/>
    <property type="evidence" value="ECO:0007669"/>
    <property type="project" value="UniProtKB-SubCell"/>
</dbReference>
<dbReference type="InterPro" id="IPR032675">
    <property type="entry name" value="LRR_dom_sf"/>
</dbReference>